<evidence type="ECO:0008006" key="5">
    <source>
        <dbReference type="Google" id="ProtNLM"/>
    </source>
</evidence>
<feature type="signal peptide" evidence="2">
    <location>
        <begin position="1"/>
        <end position="18"/>
    </location>
</feature>
<proteinExistence type="predicted"/>
<dbReference type="InterPro" id="IPR008914">
    <property type="entry name" value="PEBP"/>
</dbReference>
<sequence length="267" mass="27503">MLRSAVFIFLALTRCIAAQNDTNLTTSSVQEAFSNAKIVPDVLPSFQPTALLNVTFTDQATGALLSVSPGMNLTMEQTMLEPTFAVTANSSDSLAEQIFVLAIVDPDAPTPQNTSISQFRHMLAGDLHVNASSGGALVNSSAALTDFVNPTPPAGSDPHRYVILLFTQPPTFNVTASTLVNASTPRTNFNLTAFGQAVGLGSPVAGNFFFTGPSDSTGTTSGSGSAPAPTTSDTGSSSSGASAVEKLVPVGGIWTVFMGAIAISYFL</sequence>
<dbReference type="InterPro" id="IPR036610">
    <property type="entry name" value="PEBP-like_sf"/>
</dbReference>
<dbReference type="EMBL" id="OZ037945">
    <property type="protein sequence ID" value="CAL1701183.1"/>
    <property type="molecule type" value="Genomic_DNA"/>
</dbReference>
<keyword evidence="2" id="KW-0732">Signal</keyword>
<keyword evidence="4" id="KW-1185">Reference proteome</keyword>
<reference evidence="4" key="1">
    <citation type="submission" date="2024-04" db="EMBL/GenBank/DDBJ databases">
        <authorList>
            <person name="Shaw F."/>
            <person name="Minotto A."/>
        </authorList>
    </citation>
    <scope>NUCLEOTIDE SEQUENCE [LARGE SCALE GENOMIC DNA]</scope>
</reference>
<dbReference type="PANTHER" id="PTHR11362:SF140">
    <property type="entry name" value="PEBP-LIKE PROTEIN"/>
    <property type="match status" value="1"/>
</dbReference>
<name>A0ABP1D2I3_9APHY</name>
<gene>
    <name evidence="3" type="ORF">GFSPODELE1_LOCUS3466</name>
</gene>
<organism evidence="3 4">
    <name type="scientific">Somion occarium</name>
    <dbReference type="NCBI Taxonomy" id="3059160"/>
    <lineage>
        <taxon>Eukaryota</taxon>
        <taxon>Fungi</taxon>
        <taxon>Dikarya</taxon>
        <taxon>Basidiomycota</taxon>
        <taxon>Agaricomycotina</taxon>
        <taxon>Agaricomycetes</taxon>
        <taxon>Polyporales</taxon>
        <taxon>Cerrenaceae</taxon>
        <taxon>Somion</taxon>
    </lineage>
</organism>
<dbReference type="Pfam" id="PF01161">
    <property type="entry name" value="PBP"/>
    <property type="match status" value="1"/>
</dbReference>
<evidence type="ECO:0000313" key="3">
    <source>
        <dbReference type="EMBL" id="CAL1701183.1"/>
    </source>
</evidence>
<feature type="chain" id="PRO_5045706266" description="PEBP-like protein" evidence="2">
    <location>
        <begin position="19"/>
        <end position="267"/>
    </location>
</feature>
<protein>
    <recommendedName>
        <fullName evidence="5">PEBP-like protein</fullName>
    </recommendedName>
</protein>
<feature type="region of interest" description="Disordered" evidence="1">
    <location>
        <begin position="216"/>
        <end position="241"/>
    </location>
</feature>
<evidence type="ECO:0000256" key="1">
    <source>
        <dbReference type="SAM" id="MobiDB-lite"/>
    </source>
</evidence>
<evidence type="ECO:0000256" key="2">
    <source>
        <dbReference type="SAM" id="SignalP"/>
    </source>
</evidence>
<dbReference type="Proteomes" id="UP001497453">
    <property type="component" value="Chromosome 2"/>
</dbReference>
<accession>A0ABP1D2I3</accession>
<dbReference type="PANTHER" id="PTHR11362">
    <property type="entry name" value="PHOSPHATIDYLETHANOLAMINE-BINDING PROTEIN"/>
    <property type="match status" value="1"/>
</dbReference>
<dbReference type="CDD" id="cd00866">
    <property type="entry name" value="PEBP_euk"/>
    <property type="match status" value="1"/>
</dbReference>
<dbReference type="InterPro" id="IPR035810">
    <property type="entry name" value="PEBP_euk"/>
</dbReference>
<dbReference type="Gene3D" id="3.90.280.10">
    <property type="entry name" value="PEBP-like"/>
    <property type="match status" value="1"/>
</dbReference>
<dbReference type="SUPFAM" id="SSF49777">
    <property type="entry name" value="PEBP-like"/>
    <property type="match status" value="1"/>
</dbReference>
<evidence type="ECO:0000313" key="4">
    <source>
        <dbReference type="Proteomes" id="UP001497453"/>
    </source>
</evidence>